<proteinExistence type="evidence at transcript level"/>
<evidence type="ECO:0000259" key="2">
    <source>
        <dbReference type="Pfam" id="PF23598"/>
    </source>
</evidence>
<sequence length="111" mass="12980">MKLLRYLNLSDNENIEMLPDSITNLVNLQVLNLRRCRRLKQLPQEMKMLVNLRHLYIDGCLSLNHMPRRIGRLTSLQKLSTFVVGNSKHSGGLDELHDLNHLREQLQILNL</sequence>
<dbReference type="PANTHER" id="PTHR47186">
    <property type="entry name" value="LEUCINE-RICH REPEAT-CONTAINING PROTEIN 57"/>
    <property type="match status" value="1"/>
</dbReference>
<accession>A0A127AXR7</accession>
<feature type="domain" description="Disease resistance R13L4/SHOC-2-like LRR" evidence="2">
    <location>
        <begin position="4"/>
        <end position="104"/>
    </location>
</feature>
<keyword evidence="1" id="KW-0677">Repeat</keyword>
<dbReference type="PANTHER" id="PTHR47186:SF13">
    <property type="entry name" value="DISEASE RESISTANCE PROTEIN RGA3"/>
    <property type="match status" value="1"/>
</dbReference>
<protein>
    <submittedName>
        <fullName evidence="3">LRR-RLK</fullName>
    </submittedName>
</protein>
<dbReference type="SUPFAM" id="SSF52058">
    <property type="entry name" value="L domain-like"/>
    <property type="match status" value="1"/>
</dbReference>
<evidence type="ECO:0000256" key="1">
    <source>
        <dbReference type="ARBA" id="ARBA00022737"/>
    </source>
</evidence>
<dbReference type="Gene3D" id="3.80.10.10">
    <property type="entry name" value="Ribonuclease Inhibitor"/>
    <property type="match status" value="1"/>
</dbReference>
<dbReference type="EMBL" id="KT805657">
    <property type="protein sequence ID" value="AMM42909.1"/>
    <property type="molecule type" value="mRNA"/>
</dbReference>
<dbReference type="InterPro" id="IPR055414">
    <property type="entry name" value="LRR_R13L4/SHOC2-like"/>
</dbReference>
<dbReference type="Pfam" id="PF23598">
    <property type="entry name" value="LRR_14"/>
    <property type="match status" value="1"/>
</dbReference>
<dbReference type="InterPro" id="IPR032675">
    <property type="entry name" value="LRR_dom_sf"/>
</dbReference>
<feature type="non-terminal residue" evidence="3">
    <location>
        <position position="111"/>
    </location>
</feature>
<dbReference type="AlphaFoldDB" id="A0A127AXR7"/>
<name>A0A127AXR7_VERFO</name>
<reference evidence="3" key="1">
    <citation type="journal article" date="2015" name="Int J Genomics">
        <title>Genome-Wide Identification and Characterization of the LRR-RLK Gene Family in Two Vernicia Species.</title>
        <authorList>
            <person name="Zhu H."/>
            <person name="Wang Y."/>
            <person name="Yin H."/>
            <person name="Gao M."/>
            <person name="Zhang Q."/>
            <person name="Chen Y."/>
        </authorList>
    </citation>
    <scope>NUCLEOTIDE SEQUENCE</scope>
</reference>
<organism evidence="3">
    <name type="scientific">Vernicia fordii</name>
    <name type="common">Tung</name>
    <name type="synonym">Aleurites fordii</name>
    <dbReference type="NCBI Taxonomy" id="73154"/>
    <lineage>
        <taxon>Eukaryota</taxon>
        <taxon>Viridiplantae</taxon>
        <taxon>Streptophyta</taxon>
        <taxon>Embryophyta</taxon>
        <taxon>Tracheophyta</taxon>
        <taxon>Spermatophyta</taxon>
        <taxon>Magnoliopsida</taxon>
        <taxon>eudicotyledons</taxon>
        <taxon>Gunneridae</taxon>
        <taxon>Pentapetalae</taxon>
        <taxon>rosids</taxon>
        <taxon>fabids</taxon>
        <taxon>Malpighiales</taxon>
        <taxon>Euphorbiaceae</taxon>
        <taxon>Crotonoideae</taxon>
        <taxon>Aleuritideae</taxon>
        <taxon>Vernicia</taxon>
    </lineage>
</organism>
<evidence type="ECO:0000313" key="3">
    <source>
        <dbReference type="EMBL" id="AMM42909.1"/>
    </source>
</evidence>